<accession>A0A6A6BYN8</accession>
<dbReference type="Gene3D" id="3.40.50.300">
    <property type="entry name" value="P-loop containing nucleotide triphosphate hydrolases"/>
    <property type="match status" value="1"/>
</dbReference>
<organism evidence="2 3">
    <name type="scientific">Zasmidium cellare ATCC 36951</name>
    <dbReference type="NCBI Taxonomy" id="1080233"/>
    <lineage>
        <taxon>Eukaryota</taxon>
        <taxon>Fungi</taxon>
        <taxon>Dikarya</taxon>
        <taxon>Ascomycota</taxon>
        <taxon>Pezizomycotina</taxon>
        <taxon>Dothideomycetes</taxon>
        <taxon>Dothideomycetidae</taxon>
        <taxon>Mycosphaerellales</taxon>
        <taxon>Mycosphaerellaceae</taxon>
        <taxon>Zasmidium</taxon>
    </lineage>
</organism>
<dbReference type="PANTHER" id="PTHR36978:SF8">
    <property type="entry name" value="NAD DEPENDENT EPIMERASE_DEHYDRATASE"/>
    <property type="match status" value="1"/>
</dbReference>
<evidence type="ECO:0000313" key="2">
    <source>
        <dbReference type="EMBL" id="KAF2159178.1"/>
    </source>
</evidence>
<dbReference type="InterPro" id="IPR040632">
    <property type="entry name" value="Sulfotransfer_4"/>
</dbReference>
<sequence>MTTLNKDDTPPKLEIISLGLARTASLSLSQALKTLGYHPVYHSVEATFSRPRDGKIWLELIRKKFHHHQPITKHDLDRATAGIQAGTSAPYWAFWHELMTYYPDAKIILAEREYEAWMSSFVPIVENFIYSWRGFWLYWFAQPVLGRCDMALMAENMKGYFDAPTLQDIQRNARRVHAEHHEGIRRLAREQGRVVLEWRLGESGWGELCAFLGKDVPVGKEFPKGNERRVLVEGIRRNARGQIWRAVGRVGWWVGVLGVGVGAVVWVWRR</sequence>
<feature type="transmembrane region" description="Helical" evidence="1">
    <location>
        <begin position="250"/>
        <end position="268"/>
    </location>
</feature>
<gene>
    <name evidence="2" type="ORF">M409DRAFT_30317</name>
</gene>
<name>A0A6A6BYN8_ZASCE</name>
<evidence type="ECO:0000313" key="3">
    <source>
        <dbReference type="Proteomes" id="UP000799537"/>
    </source>
</evidence>
<protein>
    <recommendedName>
        <fullName evidence="4">Sulfotransferase domain-containing protein</fullName>
    </recommendedName>
</protein>
<dbReference type="GeneID" id="54563140"/>
<dbReference type="PANTHER" id="PTHR36978">
    <property type="entry name" value="P-LOOP CONTAINING NUCLEOTIDE TRIPHOSPHATE HYDROLASE"/>
    <property type="match status" value="1"/>
</dbReference>
<dbReference type="AlphaFoldDB" id="A0A6A6BYN8"/>
<dbReference type="SUPFAM" id="SSF52540">
    <property type="entry name" value="P-loop containing nucleoside triphosphate hydrolases"/>
    <property type="match status" value="1"/>
</dbReference>
<keyword evidence="1" id="KW-0812">Transmembrane</keyword>
<keyword evidence="1" id="KW-1133">Transmembrane helix</keyword>
<dbReference type="EMBL" id="ML993641">
    <property type="protein sequence ID" value="KAF2159178.1"/>
    <property type="molecule type" value="Genomic_DNA"/>
</dbReference>
<dbReference type="Pfam" id="PF17784">
    <property type="entry name" value="Sulfotransfer_4"/>
    <property type="match status" value="1"/>
</dbReference>
<dbReference type="Proteomes" id="UP000799537">
    <property type="component" value="Unassembled WGS sequence"/>
</dbReference>
<dbReference type="OrthoDB" id="408152at2759"/>
<reference evidence="2" key="1">
    <citation type="journal article" date="2020" name="Stud. Mycol.">
        <title>101 Dothideomycetes genomes: a test case for predicting lifestyles and emergence of pathogens.</title>
        <authorList>
            <person name="Haridas S."/>
            <person name="Albert R."/>
            <person name="Binder M."/>
            <person name="Bloem J."/>
            <person name="Labutti K."/>
            <person name="Salamov A."/>
            <person name="Andreopoulos B."/>
            <person name="Baker S."/>
            <person name="Barry K."/>
            <person name="Bills G."/>
            <person name="Bluhm B."/>
            <person name="Cannon C."/>
            <person name="Castanera R."/>
            <person name="Culley D."/>
            <person name="Daum C."/>
            <person name="Ezra D."/>
            <person name="Gonzalez J."/>
            <person name="Henrissat B."/>
            <person name="Kuo A."/>
            <person name="Liang C."/>
            <person name="Lipzen A."/>
            <person name="Lutzoni F."/>
            <person name="Magnuson J."/>
            <person name="Mondo S."/>
            <person name="Nolan M."/>
            <person name="Ohm R."/>
            <person name="Pangilinan J."/>
            <person name="Park H.-J."/>
            <person name="Ramirez L."/>
            <person name="Alfaro M."/>
            <person name="Sun H."/>
            <person name="Tritt A."/>
            <person name="Yoshinaga Y."/>
            <person name="Zwiers L.-H."/>
            <person name="Turgeon B."/>
            <person name="Goodwin S."/>
            <person name="Spatafora J."/>
            <person name="Crous P."/>
            <person name="Grigoriev I."/>
        </authorList>
    </citation>
    <scope>NUCLEOTIDE SEQUENCE</scope>
    <source>
        <strain evidence="2">ATCC 36951</strain>
    </source>
</reference>
<dbReference type="InterPro" id="IPR027417">
    <property type="entry name" value="P-loop_NTPase"/>
</dbReference>
<evidence type="ECO:0008006" key="4">
    <source>
        <dbReference type="Google" id="ProtNLM"/>
    </source>
</evidence>
<evidence type="ECO:0000256" key="1">
    <source>
        <dbReference type="SAM" id="Phobius"/>
    </source>
</evidence>
<keyword evidence="3" id="KW-1185">Reference proteome</keyword>
<keyword evidence="1" id="KW-0472">Membrane</keyword>
<proteinExistence type="predicted"/>
<dbReference type="RefSeq" id="XP_033660067.1">
    <property type="nucleotide sequence ID" value="XM_033809868.1"/>
</dbReference>